<dbReference type="PANTHER" id="PTHR23334:SF52">
    <property type="entry name" value="BASIC LEUCINE ZIPPER 23-LIKE"/>
    <property type="match status" value="1"/>
</dbReference>
<dbReference type="Proteomes" id="UP000189701">
    <property type="component" value="Unplaced"/>
</dbReference>
<gene>
    <name evidence="5 6" type="primary">LOC104235029</name>
</gene>
<keyword evidence="4" id="KW-1185">Reference proteome</keyword>
<name>A0A1U7XJ85_NICSY</name>
<dbReference type="RefSeq" id="XP_009787000.1">
    <property type="nucleotide sequence ID" value="XM_009788698.1"/>
</dbReference>
<dbReference type="PANTHER" id="PTHR23334">
    <property type="entry name" value="CCAAT/ENHANCER BINDING PROTEIN"/>
    <property type="match status" value="1"/>
</dbReference>
<dbReference type="eggNOG" id="ENOG502QVJ4">
    <property type="taxonomic scope" value="Eukaryota"/>
</dbReference>
<protein>
    <submittedName>
        <fullName evidence="5 6">Uncharacterized protein LOC104235029 isoform X1</fullName>
    </submittedName>
</protein>
<feature type="domain" description="BZIP" evidence="3">
    <location>
        <begin position="87"/>
        <end position="153"/>
    </location>
</feature>
<dbReference type="GO" id="GO:0000978">
    <property type="term" value="F:RNA polymerase II cis-regulatory region sequence-specific DNA binding"/>
    <property type="evidence" value="ECO:0007669"/>
    <property type="project" value="TreeGrafter"/>
</dbReference>
<dbReference type="RefSeq" id="XP_009786999.1">
    <property type="nucleotide sequence ID" value="XM_009788697.1"/>
</dbReference>
<dbReference type="OrthoDB" id="1905076at2759"/>
<evidence type="ECO:0000313" key="6">
    <source>
        <dbReference type="RefSeq" id="XP_009787000.1"/>
    </source>
</evidence>
<dbReference type="SUPFAM" id="SSF57959">
    <property type="entry name" value="Leucine zipper domain"/>
    <property type="match status" value="1"/>
</dbReference>
<reference evidence="4" key="1">
    <citation type="journal article" date="2013" name="Genome Biol.">
        <title>Reference genomes and transcriptomes of Nicotiana sylvestris and Nicotiana tomentosiformis.</title>
        <authorList>
            <person name="Sierro N."/>
            <person name="Battey J.N."/>
            <person name="Ouadi S."/>
            <person name="Bovet L."/>
            <person name="Goepfert S."/>
            <person name="Bakaher N."/>
            <person name="Peitsch M.C."/>
            <person name="Ivanov N.V."/>
        </authorList>
    </citation>
    <scope>NUCLEOTIDE SEQUENCE [LARGE SCALE GENOMIC DNA]</scope>
</reference>
<evidence type="ECO:0000256" key="1">
    <source>
        <dbReference type="SAM" id="Coils"/>
    </source>
</evidence>
<feature type="region of interest" description="Disordered" evidence="2">
    <location>
        <begin position="1"/>
        <end position="20"/>
    </location>
</feature>
<dbReference type="SMART" id="SM00338">
    <property type="entry name" value="BRLZ"/>
    <property type="match status" value="1"/>
</dbReference>
<dbReference type="InterPro" id="IPR004827">
    <property type="entry name" value="bZIP"/>
</dbReference>
<dbReference type="InterPro" id="IPR046347">
    <property type="entry name" value="bZIP_sf"/>
</dbReference>
<keyword evidence="1" id="KW-0175">Coiled coil</keyword>
<dbReference type="InterPro" id="IPR031106">
    <property type="entry name" value="C/EBP"/>
</dbReference>
<dbReference type="CDD" id="cd14686">
    <property type="entry name" value="bZIP"/>
    <property type="match status" value="1"/>
</dbReference>
<dbReference type="Gene3D" id="1.20.5.170">
    <property type="match status" value="1"/>
</dbReference>
<organism evidence="4 5">
    <name type="scientific">Nicotiana sylvestris</name>
    <name type="common">Wood tobacco</name>
    <name type="synonym">South American tobacco</name>
    <dbReference type="NCBI Taxonomy" id="4096"/>
    <lineage>
        <taxon>Eukaryota</taxon>
        <taxon>Viridiplantae</taxon>
        <taxon>Streptophyta</taxon>
        <taxon>Embryophyta</taxon>
        <taxon>Tracheophyta</taxon>
        <taxon>Spermatophyta</taxon>
        <taxon>Magnoliopsida</taxon>
        <taxon>eudicotyledons</taxon>
        <taxon>Gunneridae</taxon>
        <taxon>Pentapetalae</taxon>
        <taxon>asterids</taxon>
        <taxon>lamiids</taxon>
        <taxon>Solanales</taxon>
        <taxon>Solanaceae</taxon>
        <taxon>Nicotianoideae</taxon>
        <taxon>Nicotianeae</taxon>
        <taxon>Nicotiana</taxon>
    </lineage>
</organism>
<dbReference type="GO" id="GO:0000981">
    <property type="term" value="F:DNA-binding transcription factor activity, RNA polymerase II-specific"/>
    <property type="evidence" value="ECO:0007669"/>
    <property type="project" value="TreeGrafter"/>
</dbReference>
<evidence type="ECO:0000256" key="2">
    <source>
        <dbReference type="SAM" id="MobiDB-lite"/>
    </source>
</evidence>
<dbReference type="GO" id="GO:0006351">
    <property type="term" value="P:DNA-templated transcription"/>
    <property type="evidence" value="ECO:0007669"/>
    <property type="project" value="InterPro"/>
</dbReference>
<dbReference type="STRING" id="4096.A0A1U7XJ85"/>
<dbReference type="AlphaFoldDB" id="A0A1U7XJ85"/>
<dbReference type="Pfam" id="PF07716">
    <property type="entry name" value="bZIP_2"/>
    <property type="match status" value="1"/>
</dbReference>
<sequence length="274" mass="30333">MHNGELELSNQETVSSSNFGEIPECSSTKRLFNEILSDMHACIHTHTCNPPGPDNSHTHSCYHVHTKVVPPPIEDKILSDDTAESAENKIGKKRPLSNNEAVRKYREKNKARVASLEDEVVRLRAINQQLLKRLQGQSVLEAEITRLKCLLVDIRGRIEGEIGSFPYQKPMESADVYQNLVNPNLPGAYVMNPCNLQCDDQVYCLQPGSDELNGQDLISCGFENLQCFGNQGLKEVVPGCALGDGTPTASASCGNKRRGEISHSFAFLGFWHII</sequence>
<evidence type="ECO:0000313" key="4">
    <source>
        <dbReference type="Proteomes" id="UP000189701"/>
    </source>
</evidence>
<accession>A0A1U7XJ85</accession>
<reference evidence="5 6" key="2">
    <citation type="submission" date="2025-04" db="UniProtKB">
        <authorList>
            <consortium name="RefSeq"/>
        </authorList>
    </citation>
    <scope>IDENTIFICATION</scope>
    <source>
        <tissue evidence="5 6">Leaf</tissue>
    </source>
</reference>
<evidence type="ECO:0000259" key="3">
    <source>
        <dbReference type="SMART" id="SM00338"/>
    </source>
</evidence>
<proteinExistence type="predicted"/>
<feature type="coiled-coil region" evidence="1">
    <location>
        <begin position="106"/>
        <end position="133"/>
    </location>
</feature>
<evidence type="ECO:0000313" key="5">
    <source>
        <dbReference type="RefSeq" id="XP_009786999.1"/>
    </source>
</evidence>
<feature type="compositionally biased region" description="Polar residues" evidence="2">
    <location>
        <begin position="8"/>
        <end position="20"/>
    </location>
</feature>